<dbReference type="GO" id="GO:0046872">
    <property type="term" value="F:metal ion binding"/>
    <property type="evidence" value="ECO:0007669"/>
    <property type="project" value="UniProtKB-KW"/>
</dbReference>
<keyword evidence="5 8" id="KW-0479">Metal-binding</keyword>
<dbReference type="PANTHER" id="PTHR21711">
    <property type="entry name" value="MITOCHONDRIAL INNER MEMBRANE PROTEASE"/>
    <property type="match status" value="1"/>
</dbReference>
<comment type="function">
    <text evidence="8">Has a dual role in the assembly of mitochondrial ATPase.</text>
</comment>
<dbReference type="InterPro" id="IPR019165">
    <property type="entry name" value="Peptidase_M76_ATP23"/>
</dbReference>
<evidence type="ECO:0000313" key="9">
    <source>
        <dbReference type="EMBL" id="RKP12408.1"/>
    </source>
</evidence>
<organism evidence="9 10">
    <name type="scientific">Piptocephalis cylindrospora</name>
    <dbReference type="NCBI Taxonomy" id="1907219"/>
    <lineage>
        <taxon>Eukaryota</taxon>
        <taxon>Fungi</taxon>
        <taxon>Fungi incertae sedis</taxon>
        <taxon>Zoopagomycota</taxon>
        <taxon>Zoopagomycotina</taxon>
        <taxon>Zoopagomycetes</taxon>
        <taxon>Zoopagales</taxon>
        <taxon>Piptocephalidaceae</taxon>
        <taxon>Piptocephalis</taxon>
    </lineage>
</organism>
<evidence type="ECO:0000313" key="10">
    <source>
        <dbReference type="Proteomes" id="UP000267251"/>
    </source>
</evidence>
<dbReference type="GO" id="GO:0004222">
    <property type="term" value="F:metalloendopeptidase activity"/>
    <property type="evidence" value="ECO:0007669"/>
    <property type="project" value="InterPro"/>
</dbReference>
<accession>A0A4P9Y0Y2</accession>
<dbReference type="Proteomes" id="UP000267251">
    <property type="component" value="Unassembled WGS sequence"/>
</dbReference>
<sequence>MLTEKEKKVHEQLSEIEMAERDRKTCEKWKKQFLERSPMVRFMMAELSKAGCPFESRHLRCLPCDLTRSGGFGPKEGIALCQNRFINKTHMEDTLSHELIHAYDHCRFKVQWNDIKHHACSEIRAANLSGDCKWTRELRRGNISFVKQHQACVKRRAILSVKQSPSCPSEEDAVAAVAEVFDSCFTDTRPFDDIY</sequence>
<evidence type="ECO:0000256" key="1">
    <source>
        <dbReference type="ARBA" id="ARBA00004137"/>
    </source>
</evidence>
<reference evidence="10" key="1">
    <citation type="journal article" date="2018" name="Nat. Microbiol.">
        <title>Leveraging single-cell genomics to expand the fungal tree of life.</title>
        <authorList>
            <person name="Ahrendt S.R."/>
            <person name="Quandt C.A."/>
            <person name="Ciobanu D."/>
            <person name="Clum A."/>
            <person name="Salamov A."/>
            <person name="Andreopoulos B."/>
            <person name="Cheng J.F."/>
            <person name="Woyke T."/>
            <person name="Pelin A."/>
            <person name="Henrissat B."/>
            <person name="Reynolds N.K."/>
            <person name="Benny G.L."/>
            <person name="Smith M.E."/>
            <person name="James T.Y."/>
            <person name="Grigoriev I.V."/>
        </authorList>
    </citation>
    <scope>NUCLEOTIDE SEQUENCE [LARGE SCALE GENOMIC DNA]</scope>
</reference>
<keyword evidence="8" id="KW-0999">Mitochondrion inner membrane</keyword>
<keyword evidence="8" id="KW-0472">Membrane</keyword>
<proteinExistence type="inferred from homology"/>
<dbReference type="GO" id="GO:0033615">
    <property type="term" value="P:mitochondrial proton-transporting ATP synthase complex assembly"/>
    <property type="evidence" value="ECO:0007669"/>
    <property type="project" value="TreeGrafter"/>
</dbReference>
<dbReference type="AlphaFoldDB" id="A0A4P9Y0Y2"/>
<evidence type="ECO:0000256" key="3">
    <source>
        <dbReference type="ARBA" id="ARBA00014615"/>
    </source>
</evidence>
<evidence type="ECO:0000256" key="7">
    <source>
        <dbReference type="ARBA" id="ARBA00023049"/>
    </source>
</evidence>
<evidence type="ECO:0000256" key="8">
    <source>
        <dbReference type="RuleBase" id="RU364057"/>
    </source>
</evidence>
<dbReference type="EMBL" id="KZ988343">
    <property type="protein sequence ID" value="RKP12408.1"/>
    <property type="molecule type" value="Genomic_DNA"/>
</dbReference>
<gene>
    <name evidence="9" type="ORF">BJ684DRAFT_11521</name>
</gene>
<name>A0A4P9Y0Y2_9FUNG</name>
<keyword evidence="8" id="KW-0496">Mitochondrion</keyword>
<dbReference type="GO" id="GO:0005743">
    <property type="term" value="C:mitochondrial inner membrane"/>
    <property type="evidence" value="ECO:0007669"/>
    <property type="project" value="UniProtKB-SubCell"/>
</dbReference>
<dbReference type="PANTHER" id="PTHR21711:SF0">
    <property type="entry name" value="MITOCHONDRIAL INNER MEMBRANE PROTEASE ATP23 HOMOLOG"/>
    <property type="match status" value="1"/>
</dbReference>
<evidence type="ECO:0000256" key="5">
    <source>
        <dbReference type="ARBA" id="ARBA00022723"/>
    </source>
</evidence>
<dbReference type="Pfam" id="PF09768">
    <property type="entry name" value="Peptidase_M76"/>
    <property type="match status" value="1"/>
</dbReference>
<keyword evidence="10" id="KW-1185">Reference proteome</keyword>
<evidence type="ECO:0000256" key="4">
    <source>
        <dbReference type="ARBA" id="ARBA00022670"/>
    </source>
</evidence>
<evidence type="ECO:0000256" key="6">
    <source>
        <dbReference type="ARBA" id="ARBA00022801"/>
    </source>
</evidence>
<evidence type="ECO:0000256" key="2">
    <source>
        <dbReference type="ARBA" id="ARBA00009915"/>
    </source>
</evidence>
<dbReference type="OrthoDB" id="285308at2759"/>
<keyword evidence="4 8" id="KW-0645">Protease</keyword>
<dbReference type="EC" id="3.4.24.-" evidence="8"/>
<keyword evidence="7 8" id="KW-0482">Metalloprotease</keyword>
<protein>
    <recommendedName>
        <fullName evidence="3 8">Mitochondrial inner membrane protease ATP23</fullName>
        <ecNumber evidence="8">3.4.24.-</ecNumber>
    </recommendedName>
</protein>
<dbReference type="GO" id="GO:0034982">
    <property type="term" value="P:mitochondrial protein processing"/>
    <property type="evidence" value="ECO:0007669"/>
    <property type="project" value="TreeGrafter"/>
</dbReference>
<keyword evidence="6 8" id="KW-0378">Hydrolase</keyword>
<comment type="similarity">
    <text evidence="2 8">Belongs to the peptidase M76 family.</text>
</comment>
<comment type="subcellular location">
    <subcellularLocation>
        <location evidence="1 8">Mitochondrion inner membrane</location>
        <topology evidence="1 8">Peripheral membrane protein</topology>
        <orientation evidence="1 8">Intermembrane side</orientation>
    </subcellularLocation>
</comment>